<dbReference type="PANTHER" id="PTHR40516:SF1">
    <property type="entry name" value="ANTITOXIN CHPS-RELATED"/>
    <property type="match status" value="1"/>
</dbReference>
<reference evidence="1 2" key="1">
    <citation type="submission" date="2015-09" db="EMBL/GenBank/DDBJ databases">
        <authorList>
            <consortium name="Pathogen Informatics"/>
        </authorList>
    </citation>
    <scope>NUCLEOTIDE SEQUENCE [LARGE SCALE GENOMIC DNA]</scope>
    <source>
        <strain evidence="1 2">2789STDY5834876</strain>
    </source>
</reference>
<dbReference type="STRING" id="39482.ERS852491_00389"/>
<proteinExistence type="predicted"/>
<dbReference type="InterPro" id="IPR039052">
    <property type="entry name" value="Antitox_PemI-like"/>
</dbReference>
<evidence type="ECO:0000313" key="1">
    <source>
        <dbReference type="EMBL" id="CUN73785.1"/>
    </source>
</evidence>
<accession>A0A173ZF85</accession>
<dbReference type="AlphaFoldDB" id="A0A173ZF85"/>
<name>A0A173ZF85_9FIRM</name>
<protein>
    <submittedName>
        <fullName evidence="1">Antitoxin MazE</fullName>
    </submittedName>
</protein>
<dbReference type="PANTHER" id="PTHR40516">
    <property type="entry name" value="ANTITOXIN CHPS-RELATED"/>
    <property type="match status" value="1"/>
</dbReference>
<dbReference type="Proteomes" id="UP000095544">
    <property type="component" value="Unassembled WGS sequence"/>
</dbReference>
<sequence>MQLQVKAWGNSQGIRISKDILQEADISIDDVLDVKVANGMITLVKPFRHKTLEERAAEFQGKLNLDGEYDWGETVGREVW</sequence>
<evidence type="ECO:0000313" key="2">
    <source>
        <dbReference type="Proteomes" id="UP000095544"/>
    </source>
</evidence>
<dbReference type="InterPro" id="IPR037914">
    <property type="entry name" value="SpoVT-AbrB_sf"/>
</dbReference>
<dbReference type="EMBL" id="CYZU01000002">
    <property type="protein sequence ID" value="CUN73785.1"/>
    <property type="molecule type" value="Genomic_DNA"/>
</dbReference>
<gene>
    <name evidence="1" type="primary">mazE</name>
    <name evidence="1" type="ORF">ERS852491_00389</name>
</gene>
<dbReference type="GO" id="GO:0097351">
    <property type="term" value="F:toxin sequestering activity"/>
    <property type="evidence" value="ECO:0007669"/>
    <property type="project" value="InterPro"/>
</dbReference>
<dbReference type="RefSeq" id="WP_055150433.1">
    <property type="nucleotide sequence ID" value="NZ_CYZU01000002.1"/>
</dbReference>
<organism evidence="1 2">
    <name type="scientific">Faecalicatena contorta</name>
    <dbReference type="NCBI Taxonomy" id="39482"/>
    <lineage>
        <taxon>Bacteria</taxon>
        <taxon>Bacillati</taxon>
        <taxon>Bacillota</taxon>
        <taxon>Clostridia</taxon>
        <taxon>Lachnospirales</taxon>
        <taxon>Lachnospiraceae</taxon>
        <taxon>Faecalicatena</taxon>
    </lineage>
</organism>
<dbReference type="SUPFAM" id="SSF89447">
    <property type="entry name" value="AbrB/MazE/MraZ-like"/>
    <property type="match status" value="1"/>
</dbReference>
<dbReference type="Gene3D" id="2.10.260.10">
    <property type="match status" value="1"/>
</dbReference>